<feature type="transmembrane region" description="Helical" evidence="7">
    <location>
        <begin position="126"/>
        <end position="142"/>
    </location>
</feature>
<evidence type="ECO:0000256" key="3">
    <source>
        <dbReference type="ARBA" id="ARBA00022475"/>
    </source>
</evidence>
<proteinExistence type="inferred from homology"/>
<evidence type="ECO:0000256" key="5">
    <source>
        <dbReference type="ARBA" id="ARBA00022989"/>
    </source>
</evidence>
<dbReference type="PANTHER" id="PTHR30151:SF38">
    <property type="entry name" value="ALIPHATIC SULFONATES TRANSPORT PERMEASE PROTEIN SSUC-RELATED"/>
    <property type="match status" value="1"/>
</dbReference>
<dbReference type="Gene3D" id="1.10.3720.10">
    <property type="entry name" value="MetI-like"/>
    <property type="match status" value="1"/>
</dbReference>
<dbReference type="Pfam" id="PF00528">
    <property type="entry name" value="BPD_transp_1"/>
    <property type="match status" value="1"/>
</dbReference>
<comment type="similarity">
    <text evidence="7">Belongs to the binding-protein-dependent transport system permease family.</text>
</comment>
<dbReference type="InterPro" id="IPR000515">
    <property type="entry name" value="MetI-like"/>
</dbReference>
<comment type="caution">
    <text evidence="10">The sequence shown here is derived from an EMBL/GenBank/DDBJ whole genome shotgun (WGS) entry which is preliminary data.</text>
</comment>
<reference evidence="10 11" key="1">
    <citation type="submission" date="2024-03" db="EMBL/GenBank/DDBJ databases">
        <title>Actinomycetospora sp. OC33-EN07, a novel actinomycete isolated from wild orchid (Aerides multiflora).</title>
        <authorList>
            <person name="Suriyachadkun C."/>
        </authorList>
    </citation>
    <scope>NUCLEOTIDE SEQUENCE [LARGE SCALE GENOMIC DNA]</scope>
    <source>
        <strain evidence="10 11">OC33-EN07</strain>
    </source>
</reference>
<gene>
    <name evidence="10" type="ORF">WCD58_10685</name>
</gene>
<keyword evidence="4 7" id="KW-0812">Transmembrane</keyword>
<keyword evidence="2 7" id="KW-0813">Transport</keyword>
<feature type="transmembrane region" description="Helical" evidence="7">
    <location>
        <begin position="148"/>
        <end position="171"/>
    </location>
</feature>
<evidence type="ECO:0000256" key="4">
    <source>
        <dbReference type="ARBA" id="ARBA00022692"/>
    </source>
</evidence>
<dbReference type="RefSeq" id="WP_337702481.1">
    <property type="nucleotide sequence ID" value="NZ_JBBEGM010000003.1"/>
</dbReference>
<dbReference type="SUPFAM" id="SSF161098">
    <property type="entry name" value="MetI-like"/>
    <property type="match status" value="1"/>
</dbReference>
<evidence type="ECO:0000259" key="9">
    <source>
        <dbReference type="PROSITE" id="PS50928"/>
    </source>
</evidence>
<feature type="transmembrane region" description="Helical" evidence="7">
    <location>
        <begin position="32"/>
        <end position="55"/>
    </location>
</feature>
<feature type="region of interest" description="Disordered" evidence="8">
    <location>
        <begin position="1"/>
        <end position="23"/>
    </location>
</feature>
<evidence type="ECO:0000256" key="1">
    <source>
        <dbReference type="ARBA" id="ARBA00004651"/>
    </source>
</evidence>
<dbReference type="CDD" id="cd06261">
    <property type="entry name" value="TM_PBP2"/>
    <property type="match status" value="1"/>
</dbReference>
<dbReference type="InterPro" id="IPR035906">
    <property type="entry name" value="MetI-like_sf"/>
</dbReference>
<evidence type="ECO:0000256" key="6">
    <source>
        <dbReference type="ARBA" id="ARBA00023136"/>
    </source>
</evidence>
<evidence type="ECO:0000256" key="7">
    <source>
        <dbReference type="RuleBase" id="RU363032"/>
    </source>
</evidence>
<feature type="domain" description="ABC transmembrane type-1" evidence="9">
    <location>
        <begin position="78"/>
        <end position="262"/>
    </location>
</feature>
<name>A0ABU8M3G3_9PSEU</name>
<dbReference type="PANTHER" id="PTHR30151">
    <property type="entry name" value="ALKANE SULFONATE ABC TRANSPORTER-RELATED, MEMBRANE SUBUNIT"/>
    <property type="match status" value="1"/>
</dbReference>
<keyword evidence="6 7" id="KW-0472">Membrane</keyword>
<accession>A0ABU8M3G3</accession>
<dbReference type="Proteomes" id="UP001369736">
    <property type="component" value="Unassembled WGS sequence"/>
</dbReference>
<protein>
    <submittedName>
        <fullName evidence="10">ABC transporter permease subunit</fullName>
    </submittedName>
</protein>
<sequence>MSTLESTGAPARPATAPPAATTKRRPVRSATWYRWISPVAIVLIWQLASSTGLLAEDELASPWRVVTAAVDVTASGELPEGLLISLVRVVVGLALGVSAGAALGLLSGLSRWGGVLVDPPVQMLRTLPHLALVPLFILWFGVDETPKILLVALGALFPVYLNVHAGVRGVDPKLLEAARVSGFTRGEQLRHVVLPGALPSALTGLRLAMGIAWLSIVVAETVSADSGLGYMIMNAREFLRTDVIVVGLVVYALLGLGTDALVRRLERRALAWRVGSVEP</sequence>
<feature type="transmembrane region" description="Helical" evidence="7">
    <location>
        <begin position="238"/>
        <end position="262"/>
    </location>
</feature>
<evidence type="ECO:0000256" key="2">
    <source>
        <dbReference type="ARBA" id="ARBA00022448"/>
    </source>
</evidence>
<evidence type="ECO:0000256" key="8">
    <source>
        <dbReference type="SAM" id="MobiDB-lite"/>
    </source>
</evidence>
<evidence type="ECO:0000313" key="10">
    <source>
        <dbReference type="EMBL" id="MEJ2861626.1"/>
    </source>
</evidence>
<feature type="compositionally biased region" description="Low complexity" evidence="8">
    <location>
        <begin position="9"/>
        <end position="21"/>
    </location>
</feature>
<dbReference type="PROSITE" id="PS50928">
    <property type="entry name" value="ABC_TM1"/>
    <property type="match status" value="1"/>
</dbReference>
<keyword evidence="11" id="KW-1185">Reference proteome</keyword>
<keyword evidence="5 7" id="KW-1133">Transmembrane helix</keyword>
<feature type="transmembrane region" description="Helical" evidence="7">
    <location>
        <begin position="82"/>
        <end position="106"/>
    </location>
</feature>
<organism evidence="10 11">
    <name type="scientific">Actinomycetospora flava</name>
    <dbReference type="NCBI Taxonomy" id="3129232"/>
    <lineage>
        <taxon>Bacteria</taxon>
        <taxon>Bacillati</taxon>
        <taxon>Actinomycetota</taxon>
        <taxon>Actinomycetes</taxon>
        <taxon>Pseudonocardiales</taxon>
        <taxon>Pseudonocardiaceae</taxon>
        <taxon>Actinomycetospora</taxon>
    </lineage>
</organism>
<keyword evidence="3" id="KW-1003">Cell membrane</keyword>
<evidence type="ECO:0000313" key="11">
    <source>
        <dbReference type="Proteomes" id="UP001369736"/>
    </source>
</evidence>
<comment type="subcellular location">
    <subcellularLocation>
        <location evidence="1 7">Cell membrane</location>
        <topology evidence="1 7">Multi-pass membrane protein</topology>
    </subcellularLocation>
</comment>
<dbReference type="EMBL" id="JBBEGM010000003">
    <property type="protein sequence ID" value="MEJ2861626.1"/>
    <property type="molecule type" value="Genomic_DNA"/>
</dbReference>